<gene>
    <name evidence="2" type="ORF">FB567DRAFT_612074</name>
</gene>
<dbReference type="OrthoDB" id="10395834at2759"/>
<accession>A0A8K0QUB5</accession>
<feature type="region of interest" description="Disordered" evidence="1">
    <location>
        <begin position="300"/>
        <end position="358"/>
    </location>
</feature>
<comment type="caution">
    <text evidence="2">The sequence shown here is derived from an EMBL/GenBank/DDBJ whole genome shotgun (WGS) entry which is preliminary data.</text>
</comment>
<feature type="compositionally biased region" description="Basic and acidic residues" evidence="1">
    <location>
        <begin position="141"/>
        <end position="150"/>
    </location>
</feature>
<keyword evidence="3" id="KW-1185">Reference proteome</keyword>
<feature type="compositionally biased region" description="Basic residues" evidence="1">
    <location>
        <begin position="333"/>
        <end position="354"/>
    </location>
</feature>
<feature type="region of interest" description="Disordered" evidence="1">
    <location>
        <begin position="374"/>
        <end position="395"/>
    </location>
</feature>
<evidence type="ECO:0000313" key="3">
    <source>
        <dbReference type="Proteomes" id="UP000813461"/>
    </source>
</evidence>
<dbReference type="Proteomes" id="UP000813461">
    <property type="component" value="Unassembled WGS sequence"/>
</dbReference>
<proteinExistence type="predicted"/>
<dbReference type="AlphaFoldDB" id="A0A8K0QUB5"/>
<feature type="compositionally biased region" description="Basic and acidic residues" evidence="1">
    <location>
        <begin position="313"/>
        <end position="331"/>
    </location>
</feature>
<evidence type="ECO:0000313" key="2">
    <source>
        <dbReference type="EMBL" id="KAH7072551.1"/>
    </source>
</evidence>
<feature type="region of interest" description="Disordered" evidence="1">
    <location>
        <begin position="117"/>
        <end position="168"/>
    </location>
</feature>
<feature type="compositionally biased region" description="Polar residues" evidence="1">
    <location>
        <begin position="122"/>
        <end position="139"/>
    </location>
</feature>
<dbReference type="EMBL" id="JAGMVJ010000023">
    <property type="protein sequence ID" value="KAH7072551.1"/>
    <property type="molecule type" value="Genomic_DNA"/>
</dbReference>
<organism evidence="2 3">
    <name type="scientific">Paraphoma chrysanthemicola</name>
    <dbReference type="NCBI Taxonomy" id="798071"/>
    <lineage>
        <taxon>Eukaryota</taxon>
        <taxon>Fungi</taxon>
        <taxon>Dikarya</taxon>
        <taxon>Ascomycota</taxon>
        <taxon>Pezizomycotina</taxon>
        <taxon>Dothideomycetes</taxon>
        <taxon>Pleosporomycetidae</taxon>
        <taxon>Pleosporales</taxon>
        <taxon>Pleosporineae</taxon>
        <taxon>Phaeosphaeriaceae</taxon>
        <taxon>Paraphoma</taxon>
    </lineage>
</organism>
<name>A0A8K0QUB5_9PLEO</name>
<reference evidence="2" key="1">
    <citation type="journal article" date="2021" name="Nat. Commun.">
        <title>Genetic determinants of endophytism in the Arabidopsis root mycobiome.</title>
        <authorList>
            <person name="Mesny F."/>
            <person name="Miyauchi S."/>
            <person name="Thiergart T."/>
            <person name="Pickel B."/>
            <person name="Atanasova L."/>
            <person name="Karlsson M."/>
            <person name="Huettel B."/>
            <person name="Barry K.W."/>
            <person name="Haridas S."/>
            <person name="Chen C."/>
            <person name="Bauer D."/>
            <person name="Andreopoulos W."/>
            <person name="Pangilinan J."/>
            <person name="LaButti K."/>
            <person name="Riley R."/>
            <person name="Lipzen A."/>
            <person name="Clum A."/>
            <person name="Drula E."/>
            <person name="Henrissat B."/>
            <person name="Kohler A."/>
            <person name="Grigoriev I.V."/>
            <person name="Martin F.M."/>
            <person name="Hacquard S."/>
        </authorList>
    </citation>
    <scope>NUCLEOTIDE SEQUENCE</scope>
    <source>
        <strain evidence="2">MPI-SDFR-AT-0120</strain>
    </source>
</reference>
<evidence type="ECO:0000256" key="1">
    <source>
        <dbReference type="SAM" id="MobiDB-lite"/>
    </source>
</evidence>
<sequence>MEEQAEPLCLEVEMTDSIESYDSSSSRWGSVSSKSSSFILDIRAAFQAVVTSTPHLPKFEWESSVTSESPTPTNLKESIDALYPALSLGYYIPTGSSQNATGTSTSSSSAQSHVYNFGVYQPTGSPQASSRQSQYASTEASEERGTESAHQHQTRIVGAPASPHTPTHFTFREEVPFERLPGDHEPPRSIESITSRKDSHFAVAAAKTLQQSHPRASVVDDEMDLQPEIITVIPRRPVPNARFEPTERYGPSNRSIESLLDRTIGWKEAQTASQRRKSSSAFSFTRWASVKTFTHDVVRSLSKRNTESQPKPRKMENDNDHRDGERREGSWRSRFKRLKQSSGSGRRRLKKRHVGGGQVRRVYGGERMVISDETVESPGSRREIESVASMEGMYV</sequence>
<protein>
    <submittedName>
        <fullName evidence="2">Uncharacterized protein</fullName>
    </submittedName>
</protein>